<accession>A0A518DXC1</accession>
<feature type="region of interest" description="Disordered" evidence="1">
    <location>
        <begin position="105"/>
        <end position="133"/>
    </location>
</feature>
<gene>
    <name evidence="2" type="ORF">Pla8534_43090</name>
</gene>
<dbReference type="Proteomes" id="UP000317648">
    <property type="component" value="Chromosome"/>
</dbReference>
<protein>
    <submittedName>
        <fullName evidence="2">Uncharacterized protein</fullName>
    </submittedName>
</protein>
<dbReference type="KEGG" id="lcre:Pla8534_43090"/>
<keyword evidence="3" id="KW-1185">Reference proteome</keyword>
<proteinExistence type="predicted"/>
<dbReference type="AlphaFoldDB" id="A0A518DXC1"/>
<organism evidence="2 3">
    <name type="scientific">Lignipirellula cremea</name>
    <dbReference type="NCBI Taxonomy" id="2528010"/>
    <lineage>
        <taxon>Bacteria</taxon>
        <taxon>Pseudomonadati</taxon>
        <taxon>Planctomycetota</taxon>
        <taxon>Planctomycetia</taxon>
        <taxon>Pirellulales</taxon>
        <taxon>Pirellulaceae</taxon>
        <taxon>Lignipirellula</taxon>
    </lineage>
</organism>
<dbReference type="EMBL" id="CP036433">
    <property type="protein sequence ID" value="QDU96488.1"/>
    <property type="molecule type" value="Genomic_DNA"/>
</dbReference>
<evidence type="ECO:0000256" key="1">
    <source>
        <dbReference type="SAM" id="MobiDB-lite"/>
    </source>
</evidence>
<evidence type="ECO:0000313" key="3">
    <source>
        <dbReference type="Proteomes" id="UP000317648"/>
    </source>
</evidence>
<name>A0A518DXC1_9BACT</name>
<reference evidence="2 3" key="1">
    <citation type="submission" date="2019-02" db="EMBL/GenBank/DDBJ databases">
        <title>Deep-cultivation of Planctomycetes and their phenomic and genomic characterization uncovers novel biology.</title>
        <authorList>
            <person name="Wiegand S."/>
            <person name="Jogler M."/>
            <person name="Boedeker C."/>
            <person name="Pinto D."/>
            <person name="Vollmers J."/>
            <person name="Rivas-Marin E."/>
            <person name="Kohn T."/>
            <person name="Peeters S.H."/>
            <person name="Heuer A."/>
            <person name="Rast P."/>
            <person name="Oberbeckmann S."/>
            <person name="Bunk B."/>
            <person name="Jeske O."/>
            <person name="Meyerdierks A."/>
            <person name="Storesund J.E."/>
            <person name="Kallscheuer N."/>
            <person name="Luecker S."/>
            <person name="Lage O.M."/>
            <person name="Pohl T."/>
            <person name="Merkel B.J."/>
            <person name="Hornburger P."/>
            <person name="Mueller R.-W."/>
            <person name="Bruemmer F."/>
            <person name="Labrenz M."/>
            <person name="Spormann A.M."/>
            <person name="Op den Camp H."/>
            <person name="Overmann J."/>
            <person name="Amann R."/>
            <person name="Jetten M.S.M."/>
            <person name="Mascher T."/>
            <person name="Medema M.H."/>
            <person name="Devos D.P."/>
            <person name="Kaster A.-K."/>
            <person name="Ovreas L."/>
            <person name="Rohde M."/>
            <person name="Galperin M.Y."/>
            <person name="Jogler C."/>
        </authorList>
    </citation>
    <scope>NUCLEOTIDE SEQUENCE [LARGE SCALE GENOMIC DNA]</scope>
    <source>
        <strain evidence="2 3">Pla85_3_4</strain>
    </source>
</reference>
<sequence length="133" mass="15071">MMKPWQHRFENHMRDAELMMAESAWRDAFPHFKSALGEVPEPLYDHYEATRAVMGSRIATTSWASTNKPNNRFATCCSCPTLQPTRTFDCGGARCYIILETAKRRQSNGPAPTSMADAKCLTAKQTAKKQWKP</sequence>
<evidence type="ECO:0000313" key="2">
    <source>
        <dbReference type="EMBL" id="QDU96488.1"/>
    </source>
</evidence>